<feature type="transmembrane region" description="Helical" evidence="7">
    <location>
        <begin position="268"/>
        <end position="290"/>
    </location>
</feature>
<dbReference type="InterPro" id="IPR045621">
    <property type="entry name" value="BPD_transp_1_N"/>
</dbReference>
<comment type="subcellular location">
    <subcellularLocation>
        <location evidence="1 7">Cell membrane</location>
        <topology evidence="1 7">Multi-pass membrane protein</topology>
    </subcellularLocation>
</comment>
<accession>A0A1I2FNH5</accession>
<comment type="similarity">
    <text evidence="7">Belongs to the binding-protein-dependent transport system permease family.</text>
</comment>
<evidence type="ECO:0000256" key="4">
    <source>
        <dbReference type="ARBA" id="ARBA00022692"/>
    </source>
</evidence>
<evidence type="ECO:0000313" key="9">
    <source>
        <dbReference type="EMBL" id="SFF06287.1"/>
    </source>
</evidence>
<dbReference type="PANTHER" id="PTHR43163">
    <property type="entry name" value="DIPEPTIDE TRANSPORT SYSTEM PERMEASE PROTEIN DPPB-RELATED"/>
    <property type="match status" value="1"/>
</dbReference>
<dbReference type="EMBL" id="FOMW01000016">
    <property type="protein sequence ID" value="SFF06287.1"/>
    <property type="molecule type" value="Genomic_DNA"/>
</dbReference>
<evidence type="ECO:0000256" key="3">
    <source>
        <dbReference type="ARBA" id="ARBA00022475"/>
    </source>
</evidence>
<keyword evidence="2 7" id="KW-0813">Transport</keyword>
<keyword evidence="10" id="KW-1185">Reference proteome</keyword>
<dbReference type="GO" id="GO:0005886">
    <property type="term" value="C:plasma membrane"/>
    <property type="evidence" value="ECO:0007669"/>
    <property type="project" value="UniProtKB-SubCell"/>
</dbReference>
<keyword evidence="4 7" id="KW-0812">Transmembrane</keyword>
<keyword evidence="3" id="KW-1003">Cell membrane</keyword>
<dbReference type="SUPFAM" id="SSF161098">
    <property type="entry name" value="MetI-like"/>
    <property type="match status" value="1"/>
</dbReference>
<sequence length="342" mass="36883">MAFVPVALLQTYSEVPMFVVRFLVRRLLQGALIVFLVSALIFTLLRVVPGDPVRLMAGGMAPEALIEKIALEMGLRDPIYQQFGRYIGGVAQGDLGQSFVRPANGAAVGGASFDDNTRAARAEVWDLIAQTAPMTLQLALLAMVFALIVAIPIGVAGGLRPGKWPDRLALYLSSVFISLPNFWLGIVLALLLSVKLNLLPAIGYNGFAYTILPALVLSVEIAPFIIRTLTVSVANVMGQNFIDIAAVRGLTRNQIIFRHALKNSAIPLLNLLGVQFSMLLGGVLVIEFIFDYPGLGRLTINAVMQRDFPLIQGIAIVTAAAFVLINIVVDLCATAIDPRLDY</sequence>
<feature type="transmembrane region" description="Helical" evidence="7">
    <location>
        <begin position="134"/>
        <end position="156"/>
    </location>
</feature>
<feature type="domain" description="ABC transmembrane type-1" evidence="8">
    <location>
        <begin position="132"/>
        <end position="329"/>
    </location>
</feature>
<evidence type="ECO:0000256" key="7">
    <source>
        <dbReference type="RuleBase" id="RU363032"/>
    </source>
</evidence>
<evidence type="ECO:0000259" key="8">
    <source>
        <dbReference type="PROSITE" id="PS50928"/>
    </source>
</evidence>
<dbReference type="InterPro" id="IPR000515">
    <property type="entry name" value="MetI-like"/>
</dbReference>
<dbReference type="GO" id="GO:0055085">
    <property type="term" value="P:transmembrane transport"/>
    <property type="evidence" value="ECO:0007669"/>
    <property type="project" value="InterPro"/>
</dbReference>
<dbReference type="AlphaFoldDB" id="A0A1I2FNH5"/>
<reference evidence="9 10" key="1">
    <citation type="submission" date="2016-10" db="EMBL/GenBank/DDBJ databases">
        <authorList>
            <person name="de Groot N.N."/>
        </authorList>
    </citation>
    <scope>NUCLEOTIDE SEQUENCE [LARGE SCALE GENOMIC DNA]</scope>
    <source>
        <strain evidence="9 10">DSM 11443</strain>
    </source>
</reference>
<dbReference type="Pfam" id="PF00528">
    <property type="entry name" value="BPD_transp_1"/>
    <property type="match status" value="1"/>
</dbReference>
<feature type="transmembrane region" description="Helical" evidence="7">
    <location>
        <begin position="27"/>
        <end position="48"/>
    </location>
</feature>
<evidence type="ECO:0000256" key="2">
    <source>
        <dbReference type="ARBA" id="ARBA00022448"/>
    </source>
</evidence>
<dbReference type="CDD" id="cd06261">
    <property type="entry name" value="TM_PBP2"/>
    <property type="match status" value="1"/>
</dbReference>
<dbReference type="PANTHER" id="PTHR43163:SF6">
    <property type="entry name" value="DIPEPTIDE TRANSPORT SYSTEM PERMEASE PROTEIN DPPB-RELATED"/>
    <property type="match status" value="1"/>
</dbReference>
<feature type="transmembrane region" description="Helical" evidence="7">
    <location>
        <begin position="310"/>
        <end position="336"/>
    </location>
</feature>
<feature type="transmembrane region" description="Helical" evidence="7">
    <location>
        <begin position="168"/>
        <end position="194"/>
    </location>
</feature>
<dbReference type="Proteomes" id="UP000198977">
    <property type="component" value="Unassembled WGS sequence"/>
</dbReference>
<evidence type="ECO:0000256" key="5">
    <source>
        <dbReference type="ARBA" id="ARBA00022989"/>
    </source>
</evidence>
<keyword evidence="6 7" id="KW-0472">Membrane</keyword>
<evidence type="ECO:0000313" key="10">
    <source>
        <dbReference type="Proteomes" id="UP000198977"/>
    </source>
</evidence>
<keyword evidence="5 7" id="KW-1133">Transmembrane helix</keyword>
<dbReference type="PROSITE" id="PS50928">
    <property type="entry name" value="ABC_TM1"/>
    <property type="match status" value="1"/>
</dbReference>
<evidence type="ECO:0000256" key="6">
    <source>
        <dbReference type="ARBA" id="ARBA00023136"/>
    </source>
</evidence>
<dbReference type="Gene3D" id="1.10.3720.10">
    <property type="entry name" value="MetI-like"/>
    <property type="match status" value="1"/>
</dbReference>
<evidence type="ECO:0000256" key="1">
    <source>
        <dbReference type="ARBA" id="ARBA00004651"/>
    </source>
</evidence>
<dbReference type="Pfam" id="PF19300">
    <property type="entry name" value="BPD_transp_1_N"/>
    <property type="match status" value="1"/>
</dbReference>
<feature type="transmembrane region" description="Helical" evidence="7">
    <location>
        <begin position="206"/>
        <end position="226"/>
    </location>
</feature>
<organism evidence="9 10">
    <name type="scientific">Sulfitobacter brevis</name>
    <dbReference type="NCBI Taxonomy" id="74348"/>
    <lineage>
        <taxon>Bacteria</taxon>
        <taxon>Pseudomonadati</taxon>
        <taxon>Pseudomonadota</taxon>
        <taxon>Alphaproteobacteria</taxon>
        <taxon>Rhodobacterales</taxon>
        <taxon>Roseobacteraceae</taxon>
        <taxon>Sulfitobacter</taxon>
    </lineage>
</organism>
<proteinExistence type="inferred from homology"/>
<dbReference type="STRING" id="74348.SAMN04488523_11655"/>
<gene>
    <name evidence="9" type="ORF">SAMN04488523_11655</name>
</gene>
<name>A0A1I2FNH5_9RHOB</name>
<dbReference type="InterPro" id="IPR035906">
    <property type="entry name" value="MetI-like_sf"/>
</dbReference>
<protein>
    <submittedName>
        <fullName evidence="9">Peptide/nickel transport system permease protein</fullName>
    </submittedName>
</protein>